<proteinExistence type="predicted"/>
<protein>
    <submittedName>
        <fullName evidence="1">Capsular biosynthesis protein</fullName>
    </submittedName>
</protein>
<dbReference type="EMBL" id="BPLF01000002">
    <property type="protein sequence ID" value="GIX63006.1"/>
    <property type="molecule type" value="Genomic_DNA"/>
</dbReference>
<dbReference type="RefSeq" id="XP_067715075.1">
    <property type="nucleotide sequence ID" value="XM_067858974.1"/>
</dbReference>
<sequence length="148" mass="16002">MTPPVDVGEGLVVEGDAAEEDLGTRFSVGSVAVPLYFSGDFVIHTRIIWHLQRVQEGLLTGVKDGLDDFVFAFNLIKNFVNCTDLRLNRAVRVVGSIGELELLAEIFNRLNHCVSLTGDPSITATSKDPLEVLANLVGHSLNQIAGTL</sequence>
<accession>A0AAV4LT26</accession>
<dbReference type="Proteomes" id="UP001497744">
    <property type="component" value="Unassembled WGS sequence"/>
</dbReference>
<dbReference type="GeneID" id="94194487"/>
<evidence type="ECO:0000313" key="1">
    <source>
        <dbReference type="EMBL" id="GIX63006.1"/>
    </source>
</evidence>
<dbReference type="AlphaFoldDB" id="A0AAV4LT26"/>
<name>A0AAV4LT26_BABCB</name>
<reference evidence="1 2" key="1">
    <citation type="submission" date="2021-06" db="EMBL/GenBank/DDBJ databases">
        <title>Genome sequence of Babesia caballi.</title>
        <authorList>
            <person name="Yamagishi J."/>
            <person name="Kidaka T."/>
            <person name="Ochi A."/>
        </authorList>
    </citation>
    <scope>NUCLEOTIDE SEQUENCE [LARGE SCALE GENOMIC DNA]</scope>
    <source>
        <strain evidence="1">USDA-D6B2</strain>
    </source>
</reference>
<evidence type="ECO:0000313" key="2">
    <source>
        <dbReference type="Proteomes" id="UP001497744"/>
    </source>
</evidence>
<gene>
    <name evidence="1" type="ORF">BcabD6B2_24410</name>
</gene>
<keyword evidence="2" id="KW-1185">Reference proteome</keyword>
<organism evidence="1 2">
    <name type="scientific">Babesia caballi</name>
    <dbReference type="NCBI Taxonomy" id="5871"/>
    <lineage>
        <taxon>Eukaryota</taxon>
        <taxon>Sar</taxon>
        <taxon>Alveolata</taxon>
        <taxon>Apicomplexa</taxon>
        <taxon>Aconoidasida</taxon>
        <taxon>Piroplasmida</taxon>
        <taxon>Babesiidae</taxon>
        <taxon>Babesia</taxon>
    </lineage>
</organism>
<comment type="caution">
    <text evidence="1">The sequence shown here is derived from an EMBL/GenBank/DDBJ whole genome shotgun (WGS) entry which is preliminary data.</text>
</comment>